<evidence type="ECO:0000313" key="1">
    <source>
        <dbReference type="EMBL" id="QJA72352.1"/>
    </source>
</evidence>
<sequence>MEKYIQGNTYARTAKVDVNTKTITIHHVTDLKDGKHYMKSVICLDKEGMEHLLVNAAYNDLIQVFRPRALKLLKSTQIDENKVLRPSDYPAGKGGGISAFEQRKQAFMEVGFEEKEAELMAAGNQDAIEKAHATIIRRRNGKDTIVKNV</sequence>
<dbReference type="AlphaFoldDB" id="A0A6M3LKA1"/>
<dbReference type="EMBL" id="MT143260">
    <property type="protein sequence ID" value="QJA94779.1"/>
    <property type="molecule type" value="Genomic_DNA"/>
</dbReference>
<name>A0A6M3LKA1_9ZZZZ</name>
<dbReference type="EMBL" id="MT141944">
    <property type="protein sequence ID" value="QJA72352.1"/>
    <property type="molecule type" value="Genomic_DNA"/>
</dbReference>
<evidence type="ECO:0000313" key="2">
    <source>
        <dbReference type="EMBL" id="QJA94779.1"/>
    </source>
</evidence>
<organism evidence="2">
    <name type="scientific">viral metagenome</name>
    <dbReference type="NCBI Taxonomy" id="1070528"/>
    <lineage>
        <taxon>unclassified sequences</taxon>
        <taxon>metagenomes</taxon>
        <taxon>organismal metagenomes</taxon>
    </lineage>
</organism>
<accession>A0A6M3LKA1</accession>
<gene>
    <name evidence="1" type="ORF">MM415A02784_0011</name>
    <name evidence="2" type="ORF">MM415B03741_0002</name>
</gene>
<reference evidence="2" key="1">
    <citation type="submission" date="2020-03" db="EMBL/GenBank/DDBJ databases">
        <title>The deep terrestrial virosphere.</title>
        <authorList>
            <person name="Holmfeldt K."/>
            <person name="Nilsson E."/>
            <person name="Simone D."/>
            <person name="Lopez-Fernandez M."/>
            <person name="Wu X."/>
            <person name="de Brujin I."/>
            <person name="Lundin D."/>
            <person name="Andersson A."/>
            <person name="Bertilsson S."/>
            <person name="Dopson M."/>
        </authorList>
    </citation>
    <scope>NUCLEOTIDE SEQUENCE</scope>
    <source>
        <strain evidence="1">MM415A02784</strain>
        <strain evidence="2">MM415B03741</strain>
    </source>
</reference>
<protein>
    <submittedName>
        <fullName evidence="2">Uncharacterized protein</fullName>
    </submittedName>
</protein>
<proteinExistence type="predicted"/>